<evidence type="ECO:0000313" key="10">
    <source>
        <dbReference type="Proteomes" id="UP000221080"/>
    </source>
</evidence>
<evidence type="ECO:0000256" key="8">
    <source>
        <dbReference type="ARBA" id="ARBA00023303"/>
    </source>
</evidence>
<dbReference type="GeneID" id="108280884"/>
<evidence type="ECO:0000256" key="4">
    <source>
        <dbReference type="ARBA" id="ARBA00022692"/>
    </source>
</evidence>
<feature type="transmembrane region" description="Helical" evidence="9">
    <location>
        <begin position="280"/>
        <end position="299"/>
    </location>
</feature>
<name>A0A9F7QXP6_ICTPU</name>
<evidence type="ECO:0000256" key="2">
    <source>
        <dbReference type="ARBA" id="ARBA00008497"/>
    </source>
</evidence>
<dbReference type="RefSeq" id="XP_053529650.1">
    <property type="nucleotide sequence ID" value="XM_053673675.1"/>
</dbReference>
<organism evidence="10 11">
    <name type="scientific">Ictalurus punctatus</name>
    <name type="common">Channel catfish</name>
    <name type="synonym">Silurus punctatus</name>
    <dbReference type="NCBI Taxonomy" id="7998"/>
    <lineage>
        <taxon>Eukaryota</taxon>
        <taxon>Metazoa</taxon>
        <taxon>Chordata</taxon>
        <taxon>Craniata</taxon>
        <taxon>Vertebrata</taxon>
        <taxon>Euteleostomi</taxon>
        <taxon>Actinopterygii</taxon>
        <taxon>Neopterygii</taxon>
        <taxon>Teleostei</taxon>
        <taxon>Ostariophysi</taxon>
        <taxon>Siluriformes</taxon>
        <taxon>Ictaluridae</taxon>
        <taxon>Ictalurus</taxon>
    </lineage>
</organism>
<protein>
    <submittedName>
        <fullName evidence="11">Calcium homeostasis modulator protein 5 isoform X1</fullName>
    </submittedName>
</protein>
<accession>A0A9F7QXP6</accession>
<proteinExistence type="inferred from homology"/>
<evidence type="ECO:0000256" key="6">
    <source>
        <dbReference type="ARBA" id="ARBA00023065"/>
    </source>
</evidence>
<feature type="transmembrane region" description="Helical" evidence="9">
    <location>
        <begin position="188"/>
        <end position="213"/>
    </location>
</feature>
<evidence type="ECO:0000256" key="5">
    <source>
        <dbReference type="ARBA" id="ARBA00022989"/>
    </source>
</evidence>
<feature type="transmembrane region" description="Helical" evidence="9">
    <location>
        <begin position="58"/>
        <end position="79"/>
    </location>
</feature>
<reference evidence="10" key="1">
    <citation type="journal article" date="2016" name="Nat. Commun.">
        <title>The channel catfish genome sequence provides insights into the evolution of scale formation in teleosts.</title>
        <authorList>
            <person name="Liu Z."/>
            <person name="Liu S."/>
            <person name="Yao J."/>
            <person name="Bao L."/>
            <person name="Zhang J."/>
            <person name="Li Y."/>
            <person name="Jiang C."/>
            <person name="Sun L."/>
            <person name="Wang R."/>
            <person name="Zhang Y."/>
            <person name="Zhou T."/>
            <person name="Zeng Q."/>
            <person name="Fu Q."/>
            <person name="Gao S."/>
            <person name="Li N."/>
            <person name="Koren S."/>
            <person name="Jiang Y."/>
            <person name="Zimin A."/>
            <person name="Xu P."/>
            <person name="Phillippy A.M."/>
            <person name="Geng X."/>
            <person name="Song L."/>
            <person name="Sun F."/>
            <person name="Li C."/>
            <person name="Wang X."/>
            <person name="Chen A."/>
            <person name="Jin Y."/>
            <person name="Yuan Z."/>
            <person name="Yang Y."/>
            <person name="Tan S."/>
            <person name="Peatman E."/>
            <person name="Lu J."/>
            <person name="Qin Z."/>
            <person name="Dunham R."/>
            <person name="Li Z."/>
            <person name="Sonstegard T."/>
            <person name="Feng J."/>
            <person name="Danzmann R.G."/>
            <person name="Schroeder S."/>
            <person name="Scheffler B."/>
            <person name="Duke M.V."/>
            <person name="Ballard L."/>
            <person name="Kucuktas H."/>
            <person name="Kaltenboeck L."/>
            <person name="Liu H."/>
            <person name="Armbruster J."/>
            <person name="Xie Y."/>
            <person name="Kirby M.L."/>
            <person name="Tian Y."/>
            <person name="Flanagan M.E."/>
            <person name="Mu W."/>
            <person name="Waldbieser G.C."/>
        </authorList>
    </citation>
    <scope>NUCLEOTIDE SEQUENCE [LARGE SCALE GENOMIC DNA]</scope>
    <source>
        <strain evidence="10">SDA103</strain>
    </source>
</reference>
<evidence type="ECO:0000256" key="3">
    <source>
        <dbReference type="ARBA" id="ARBA00022448"/>
    </source>
</evidence>
<gene>
    <name evidence="11" type="primary">LOC108280884</name>
</gene>
<keyword evidence="4 9" id="KW-0812">Transmembrane</keyword>
<dbReference type="Pfam" id="PF14798">
    <property type="entry name" value="Ca_hom_mod"/>
    <property type="match status" value="2"/>
</dbReference>
<feature type="transmembrane region" description="Helical" evidence="9">
    <location>
        <begin position="27"/>
        <end position="46"/>
    </location>
</feature>
<dbReference type="GO" id="GO:0005886">
    <property type="term" value="C:plasma membrane"/>
    <property type="evidence" value="ECO:0007669"/>
    <property type="project" value="TreeGrafter"/>
</dbReference>
<keyword evidence="7 9" id="KW-0472">Membrane</keyword>
<evidence type="ECO:0000256" key="1">
    <source>
        <dbReference type="ARBA" id="ARBA00004141"/>
    </source>
</evidence>
<keyword evidence="3" id="KW-0813">Transport</keyword>
<comment type="similarity">
    <text evidence="2">Belongs to the CALHM family.</text>
</comment>
<evidence type="ECO:0000256" key="7">
    <source>
        <dbReference type="ARBA" id="ARBA00023136"/>
    </source>
</evidence>
<keyword evidence="10" id="KW-1185">Reference proteome</keyword>
<keyword evidence="5 9" id="KW-1133">Transmembrane helix</keyword>
<dbReference type="GO" id="GO:1904669">
    <property type="term" value="P:ATP export"/>
    <property type="evidence" value="ECO:0007669"/>
    <property type="project" value="UniProtKB-ARBA"/>
</dbReference>
<keyword evidence="6" id="KW-0406">Ion transport</keyword>
<dbReference type="PANTHER" id="PTHR32261">
    <property type="entry name" value="CALCIUM HOMEOSTASIS MODULATOR PROTEIN"/>
    <property type="match status" value="1"/>
</dbReference>
<evidence type="ECO:0000256" key="9">
    <source>
        <dbReference type="SAM" id="Phobius"/>
    </source>
</evidence>
<dbReference type="GO" id="GO:0005261">
    <property type="term" value="F:monoatomic cation channel activity"/>
    <property type="evidence" value="ECO:0007669"/>
    <property type="project" value="TreeGrafter"/>
</dbReference>
<keyword evidence="8" id="KW-0407">Ion channel</keyword>
<comment type="subcellular location">
    <subcellularLocation>
        <location evidence="1">Membrane</location>
        <topology evidence="1">Multi-pass membrane protein</topology>
    </subcellularLocation>
</comment>
<evidence type="ECO:0000313" key="11">
    <source>
        <dbReference type="RefSeq" id="XP_053529650.1"/>
    </source>
</evidence>
<dbReference type="OrthoDB" id="5953668at2759"/>
<dbReference type="PANTHER" id="PTHR32261:SF8">
    <property type="entry name" value="CALCIUM HOMEOSTASIS MODULATOR PROTEIN 5"/>
    <property type="match status" value="1"/>
</dbReference>
<dbReference type="AlphaFoldDB" id="A0A9F7QXP6"/>
<dbReference type="Proteomes" id="UP000221080">
    <property type="component" value="Chromosome 20"/>
</dbReference>
<reference evidence="11" key="2">
    <citation type="submission" date="2025-08" db="UniProtKB">
        <authorList>
            <consortium name="RefSeq"/>
        </authorList>
    </citation>
    <scope>IDENTIFICATION</scope>
    <source>
        <tissue evidence="11">Blood</tissue>
    </source>
</reference>
<dbReference type="InterPro" id="IPR029569">
    <property type="entry name" value="CALHM"/>
</dbReference>
<sequence length="405" mass="45943">MIPASLKTTMDSLNAVVRFFTNQKTKIGYGIMAIATIGGERIFTLLSFQCPCNVNQNMVYGLTYLLGPALVLFTVGLFLSTRLWRLYTGCCLNPRKLCPRVTGNLESIPGSTGHKAGYTLDRVPIHRRAQSRTHSYITDTLEMPISLQCMSLDGGRKPEYPAESPKAWGEHTNSAHTGRRRESTLRTWRANCINCLSVLFHVILGALVAPIMWLSIALLNGTFYECAVSGLEAQALVHWFCKNRTSTCRDQLAKVPCQTSNMSAADTKELLLLLHAQSQILGWVLIMSTAVAALVGTCYKNCRSQVSYLQLTFWKVYKEKENEKFDSFADEYSNRLAERNLKSFFENKDPEVFPFPNHKAWEQISTLYTYNRGEQYYSTLQRYVEDPNRDYTPENMPLEMEHSLG</sequence>